<dbReference type="SMART" id="SM00347">
    <property type="entry name" value="HTH_MARR"/>
    <property type="match status" value="1"/>
</dbReference>
<dbReference type="PANTHER" id="PTHR33164:SF95">
    <property type="entry name" value="TRANSCRIPTIONAL REGULATOR"/>
    <property type="match status" value="1"/>
</dbReference>
<reference evidence="6 7" key="2">
    <citation type="submission" date="2019-01" db="EMBL/GenBank/DDBJ databases">
        <title>Tautonia sociabilis, a novel thermotolerant planctomycete of Isosphaeraceae family, isolated from a 4000 m deep subterranean habitat.</title>
        <authorList>
            <person name="Kovaleva O.L."/>
            <person name="Elcheninov A.G."/>
            <person name="Van Heerden E."/>
            <person name="Toshchakov S.V."/>
            <person name="Novikov A."/>
            <person name="Bonch-Osmolovskaya E.A."/>
            <person name="Kublanov I.V."/>
        </authorList>
    </citation>
    <scope>NUCLEOTIDE SEQUENCE [LARGE SCALE GENOMIC DNA]</scope>
    <source>
        <strain evidence="6 7">GM2012</strain>
    </source>
</reference>
<organism evidence="6 7">
    <name type="scientific">Tautonia sociabilis</name>
    <dbReference type="NCBI Taxonomy" id="2080755"/>
    <lineage>
        <taxon>Bacteria</taxon>
        <taxon>Pseudomonadati</taxon>
        <taxon>Planctomycetota</taxon>
        <taxon>Planctomycetia</taxon>
        <taxon>Isosphaerales</taxon>
        <taxon>Isosphaeraceae</taxon>
        <taxon>Tautonia</taxon>
    </lineage>
</organism>
<sequence length="191" mass="21487">MRDRMEQSPAEEPERRDEGPLDPRRSPARERFGFLLAMAAHRFRARFEEELEPLGVQLKHVAILATIDHFGPVRQQRLGESVCIDRASMVGVLDEMEGLGLVRRQPDPVDRRAHRVHLTDSGQELLRQANRIAERTEDDCLGPLSGEERGRLKEMLQRIVDPGSWSGFEHINIKVSSRAGAAEPGGGGRAR</sequence>
<dbReference type="InterPro" id="IPR023187">
    <property type="entry name" value="Tscrpt_reg_MarR-type_CS"/>
</dbReference>
<dbReference type="Gene3D" id="1.10.10.10">
    <property type="entry name" value="Winged helix-like DNA-binding domain superfamily/Winged helix DNA-binding domain"/>
    <property type="match status" value="1"/>
</dbReference>
<dbReference type="InterPro" id="IPR039422">
    <property type="entry name" value="MarR/SlyA-like"/>
</dbReference>
<proteinExistence type="predicted"/>
<dbReference type="PROSITE" id="PS50995">
    <property type="entry name" value="HTH_MARR_2"/>
    <property type="match status" value="1"/>
</dbReference>
<dbReference type="InterPro" id="IPR000835">
    <property type="entry name" value="HTH_MarR-typ"/>
</dbReference>
<feature type="region of interest" description="Disordered" evidence="4">
    <location>
        <begin position="1"/>
        <end position="27"/>
    </location>
</feature>
<evidence type="ECO:0000256" key="4">
    <source>
        <dbReference type="SAM" id="MobiDB-lite"/>
    </source>
</evidence>
<dbReference type="SUPFAM" id="SSF46785">
    <property type="entry name" value="Winged helix' DNA-binding domain"/>
    <property type="match status" value="1"/>
</dbReference>
<name>A0A432MKX8_9BACT</name>
<protein>
    <submittedName>
        <fullName evidence="6">MarR family transcriptional regulator</fullName>
    </submittedName>
</protein>
<evidence type="ECO:0000313" key="6">
    <source>
        <dbReference type="EMBL" id="RUL87795.1"/>
    </source>
</evidence>
<gene>
    <name evidence="6" type="ORF">TsocGM_10565</name>
</gene>
<dbReference type="GO" id="GO:0003700">
    <property type="term" value="F:DNA-binding transcription factor activity"/>
    <property type="evidence" value="ECO:0007669"/>
    <property type="project" value="InterPro"/>
</dbReference>
<comment type="caution">
    <text evidence="6">The sequence shown here is derived from an EMBL/GenBank/DDBJ whole genome shotgun (WGS) entry which is preliminary data.</text>
</comment>
<evidence type="ECO:0000259" key="5">
    <source>
        <dbReference type="PROSITE" id="PS50995"/>
    </source>
</evidence>
<keyword evidence="3" id="KW-0804">Transcription</keyword>
<evidence type="ECO:0000256" key="2">
    <source>
        <dbReference type="ARBA" id="ARBA00023125"/>
    </source>
</evidence>
<dbReference type="Pfam" id="PF01047">
    <property type="entry name" value="MarR"/>
    <property type="match status" value="1"/>
</dbReference>
<dbReference type="Proteomes" id="UP000280296">
    <property type="component" value="Unassembled WGS sequence"/>
</dbReference>
<keyword evidence="7" id="KW-1185">Reference proteome</keyword>
<dbReference type="GO" id="GO:0003677">
    <property type="term" value="F:DNA binding"/>
    <property type="evidence" value="ECO:0007669"/>
    <property type="project" value="UniProtKB-KW"/>
</dbReference>
<feature type="domain" description="HTH marR-type" evidence="5">
    <location>
        <begin position="29"/>
        <end position="161"/>
    </location>
</feature>
<dbReference type="PRINTS" id="PR00598">
    <property type="entry name" value="HTHMARR"/>
</dbReference>
<accession>A0A432MKX8</accession>
<evidence type="ECO:0000256" key="1">
    <source>
        <dbReference type="ARBA" id="ARBA00023015"/>
    </source>
</evidence>
<dbReference type="EMBL" id="RYZH01000017">
    <property type="protein sequence ID" value="RUL87795.1"/>
    <property type="molecule type" value="Genomic_DNA"/>
</dbReference>
<evidence type="ECO:0000313" key="7">
    <source>
        <dbReference type="Proteomes" id="UP000280296"/>
    </source>
</evidence>
<keyword evidence="2" id="KW-0238">DNA-binding</keyword>
<dbReference type="GO" id="GO:0006950">
    <property type="term" value="P:response to stress"/>
    <property type="evidence" value="ECO:0007669"/>
    <property type="project" value="TreeGrafter"/>
</dbReference>
<dbReference type="PANTHER" id="PTHR33164">
    <property type="entry name" value="TRANSCRIPTIONAL REGULATOR, MARR FAMILY"/>
    <property type="match status" value="1"/>
</dbReference>
<dbReference type="InterPro" id="IPR036388">
    <property type="entry name" value="WH-like_DNA-bd_sf"/>
</dbReference>
<dbReference type="AlphaFoldDB" id="A0A432MKX8"/>
<dbReference type="InterPro" id="IPR036390">
    <property type="entry name" value="WH_DNA-bd_sf"/>
</dbReference>
<dbReference type="PROSITE" id="PS01117">
    <property type="entry name" value="HTH_MARR_1"/>
    <property type="match status" value="1"/>
</dbReference>
<keyword evidence="1" id="KW-0805">Transcription regulation</keyword>
<reference evidence="6 7" key="1">
    <citation type="submission" date="2018-12" db="EMBL/GenBank/DDBJ databases">
        <authorList>
            <person name="Toschakov S.V."/>
        </authorList>
    </citation>
    <scope>NUCLEOTIDE SEQUENCE [LARGE SCALE GENOMIC DNA]</scope>
    <source>
        <strain evidence="6 7">GM2012</strain>
    </source>
</reference>
<evidence type="ECO:0000256" key="3">
    <source>
        <dbReference type="ARBA" id="ARBA00023163"/>
    </source>
</evidence>